<dbReference type="PROSITE" id="PS50035">
    <property type="entry name" value="PLD"/>
    <property type="match status" value="2"/>
</dbReference>
<dbReference type="Gene3D" id="3.30.870.10">
    <property type="entry name" value="Endonuclease Chain A"/>
    <property type="match status" value="2"/>
</dbReference>
<feature type="domain" description="PLD phosphodiesterase" evidence="14">
    <location>
        <begin position="751"/>
        <end position="778"/>
    </location>
</feature>
<reference evidence="15 16" key="1">
    <citation type="journal article" date="2020" name="Mol. Biol. Evol.">
        <title>Distinct Expression and Methylation Patterns for Genes with Different Fates following a Single Whole-Genome Duplication in Flowering Plants.</title>
        <authorList>
            <person name="Shi T."/>
            <person name="Rahmani R.S."/>
            <person name="Gugger P.F."/>
            <person name="Wang M."/>
            <person name="Li H."/>
            <person name="Zhang Y."/>
            <person name="Li Z."/>
            <person name="Wang Q."/>
            <person name="Van de Peer Y."/>
            <person name="Marchal K."/>
            <person name="Chen J."/>
        </authorList>
    </citation>
    <scope>NUCLEOTIDE SEQUENCE [LARGE SCALE GENOMIC DNA]</scope>
    <source>
        <tissue evidence="15">Leaf</tissue>
    </source>
</reference>
<evidence type="ECO:0000313" key="15">
    <source>
        <dbReference type="EMBL" id="DAD31925.1"/>
    </source>
</evidence>
<evidence type="ECO:0000256" key="12">
    <source>
        <dbReference type="SAM" id="MobiDB-lite"/>
    </source>
</evidence>
<evidence type="ECO:0000256" key="11">
    <source>
        <dbReference type="PIRNR" id="PIRNR036470"/>
    </source>
</evidence>
<dbReference type="InterPro" id="IPR015679">
    <property type="entry name" value="PLipase_D_fam"/>
</dbReference>
<comment type="caution">
    <text evidence="15">The sequence shown here is derived from an EMBL/GenBank/DDBJ whole genome shotgun (WGS) entry which is preliminary data.</text>
</comment>
<accession>A0A822YLQ1</accession>
<evidence type="ECO:0000256" key="2">
    <source>
        <dbReference type="ARBA" id="ARBA00001913"/>
    </source>
</evidence>
<keyword evidence="16" id="KW-1185">Reference proteome</keyword>
<dbReference type="Pfam" id="PF12357">
    <property type="entry name" value="PLD_C"/>
    <property type="match status" value="1"/>
</dbReference>
<keyword evidence="5" id="KW-0479">Metal-binding</keyword>
<comment type="function">
    <text evidence="11">Hydrolyzes glycerol-phospholipids at the terminal phosphodiesteric bond.</text>
</comment>
<dbReference type="GO" id="GO:0005509">
    <property type="term" value="F:calcium ion binding"/>
    <property type="evidence" value="ECO:0007669"/>
    <property type="project" value="InterPro"/>
</dbReference>
<evidence type="ECO:0000256" key="1">
    <source>
        <dbReference type="ARBA" id="ARBA00000798"/>
    </source>
</evidence>
<dbReference type="SMART" id="SM00155">
    <property type="entry name" value="PLDc"/>
    <property type="match status" value="2"/>
</dbReference>
<sequence>MSLSSESPSNLSDSSFASSFLDNGDDVGYNEPLPFEDWPSPEKLLLHGNLDIWIDKARNLPHSRHLHRKLIDKVHKEVSHKLRKHLHIHDSSESLGKKLRSKMASEFHKHMPHLSEHFVSIWLSKVDAKAKKKSKAAIGRSRVIRDDWDPLWNQYFSVPVAHYAGEVGFVVENNDLISAQRVGAVTIPAAHIVSGVKIEGTFPLYNSEREPTGAVLSISIQYTPIERLGIYSRGVRSSPESDGSGSGVQGAYFPLRKGGIVKLYQDAHVPDGHLPEVKLDHGLHYEHGKCWEDICEAICGARRLVYIAGWAVNHKIRLVRENGFTSGCRLTLGELLKTKSEEGVRVLLLVWDDPTSWQFSGFKFKGKMDTYDEEIHHFFKHSSVNVLLGKRIAAGRQHGMLKKQEAALIYTHHQKIVVVDSDAGNNMRKITAFIGGLDLCQGRYDSPIHPLFATQQTVHKDDFYNPNFKAPPVHCPRQPWHDLHCKVDGPAAYDVLINFEERWKKASELHGIDKLIKLGSKYHYTESLLKIDNIPEILGMLNAPWLSENDPEAWHVQVLRSIDSNSVKDFPTDPTEVAKKNLVYGKDVVIDMSIHSAYVKAIRAAQHFIYIENQYFLGSSYNWSSKQNTGANNLIPMEIALKIVNKIKKNERFSVYIIIPMWPEGIPTGKTVQAILYWQHKTMKMMYKMVYKALEESGLEKMYVPEDYLNFFCLGNREEIDQNGSASCHGKPAKWEEDTPQKRTGKSTGRFMIYVHSKGMIVDDEYVILGSANINQRSMAGNRDTEIAIGAYQPQHTWTRKPSGPRGQVHGYRMSLWAEHMGTLEECFGHPESLECTKRVRALGEQNWKQYAAASDEVGDMKGHLLKYPIKVDMEGNVKRLDGYTAFPDVGGEIKGTFEKILENITT</sequence>
<dbReference type="Proteomes" id="UP000607653">
    <property type="component" value="Unassembled WGS sequence"/>
</dbReference>
<dbReference type="InterPro" id="IPR024632">
    <property type="entry name" value="PLipase_D_C"/>
</dbReference>
<keyword evidence="8 11" id="KW-0106">Calcium</keyword>
<dbReference type="GO" id="GO:0004630">
    <property type="term" value="F:phospholipase D activity"/>
    <property type="evidence" value="ECO:0007669"/>
    <property type="project" value="UniProtKB-EC"/>
</dbReference>
<evidence type="ECO:0000259" key="13">
    <source>
        <dbReference type="PROSITE" id="PS50004"/>
    </source>
</evidence>
<dbReference type="AlphaFoldDB" id="A0A822YLQ1"/>
<evidence type="ECO:0000256" key="8">
    <source>
        <dbReference type="ARBA" id="ARBA00022837"/>
    </source>
</evidence>
<dbReference type="PIRSF" id="PIRSF036470">
    <property type="entry name" value="PLD_plant"/>
    <property type="match status" value="1"/>
</dbReference>
<dbReference type="SUPFAM" id="SSF49562">
    <property type="entry name" value="C2 domain (Calcium/lipid-binding domain, CaLB)"/>
    <property type="match status" value="1"/>
</dbReference>
<dbReference type="EMBL" id="DUZY01000003">
    <property type="protein sequence ID" value="DAD31925.1"/>
    <property type="molecule type" value="Genomic_DNA"/>
</dbReference>
<dbReference type="InterPro" id="IPR011402">
    <property type="entry name" value="PLipase_D_pln"/>
</dbReference>
<dbReference type="InterPro" id="IPR035892">
    <property type="entry name" value="C2_domain_sf"/>
</dbReference>
<evidence type="ECO:0000256" key="3">
    <source>
        <dbReference type="ARBA" id="ARBA00010683"/>
    </source>
</evidence>
<keyword evidence="10" id="KW-0443">Lipid metabolism</keyword>
<dbReference type="InterPro" id="IPR000008">
    <property type="entry name" value="C2_dom"/>
</dbReference>
<name>A0A822YLQ1_NELNU</name>
<dbReference type="GO" id="GO:0016020">
    <property type="term" value="C:membrane"/>
    <property type="evidence" value="ECO:0007669"/>
    <property type="project" value="InterPro"/>
</dbReference>
<dbReference type="PANTHER" id="PTHR18896:SF130">
    <property type="entry name" value="PHOSPHOLIPASE D GAMMA 2-RELATED"/>
    <property type="match status" value="1"/>
</dbReference>
<keyword evidence="6" id="KW-0677">Repeat</keyword>
<dbReference type="GO" id="GO:0016042">
    <property type="term" value="P:lipid catabolic process"/>
    <property type="evidence" value="ECO:0007669"/>
    <property type="project" value="UniProtKB-KW"/>
</dbReference>
<comment type="cofactor">
    <cofactor evidence="2 11">
        <name>Ca(2+)</name>
        <dbReference type="ChEBI" id="CHEBI:29108"/>
    </cofactor>
</comment>
<gene>
    <name evidence="15" type="ORF">HUJ06_010776</name>
</gene>
<dbReference type="InterPro" id="IPR001736">
    <property type="entry name" value="PLipase_D/transphosphatidylase"/>
</dbReference>
<evidence type="ECO:0000256" key="9">
    <source>
        <dbReference type="ARBA" id="ARBA00022963"/>
    </source>
</evidence>
<evidence type="ECO:0000256" key="10">
    <source>
        <dbReference type="ARBA" id="ARBA00023098"/>
    </source>
</evidence>
<dbReference type="FunFam" id="3.30.870.10:FF:000025">
    <property type="entry name" value="Phospholipase D delta"/>
    <property type="match status" value="1"/>
</dbReference>
<comment type="similarity">
    <text evidence="3 11">Belongs to the phospholipase D family. C2-PLD subfamily.</text>
</comment>
<keyword evidence="7 11" id="KW-0378">Hydrolase</keyword>
<evidence type="ECO:0000259" key="14">
    <source>
        <dbReference type="PROSITE" id="PS50035"/>
    </source>
</evidence>
<evidence type="ECO:0000256" key="5">
    <source>
        <dbReference type="ARBA" id="ARBA00022723"/>
    </source>
</evidence>
<dbReference type="Pfam" id="PF00614">
    <property type="entry name" value="PLDc"/>
    <property type="match status" value="2"/>
</dbReference>
<feature type="domain" description="C2" evidence="13">
    <location>
        <begin position="29"/>
        <end position="202"/>
    </location>
</feature>
<dbReference type="SMART" id="SM00239">
    <property type="entry name" value="C2"/>
    <property type="match status" value="1"/>
</dbReference>
<dbReference type="PROSITE" id="PS50004">
    <property type="entry name" value="C2"/>
    <property type="match status" value="1"/>
</dbReference>
<dbReference type="Gene3D" id="2.60.40.150">
    <property type="entry name" value="C2 domain"/>
    <property type="match status" value="1"/>
</dbReference>
<dbReference type="EC" id="3.1.4.4" evidence="4 11"/>
<dbReference type="SUPFAM" id="SSF56024">
    <property type="entry name" value="Phospholipase D/nuclease"/>
    <property type="match status" value="2"/>
</dbReference>
<comment type="catalytic activity">
    <reaction evidence="1 11">
        <text>a 1,2-diacyl-sn-glycero-3-phosphocholine + H2O = a 1,2-diacyl-sn-glycero-3-phosphate + choline + H(+)</text>
        <dbReference type="Rhea" id="RHEA:14445"/>
        <dbReference type="ChEBI" id="CHEBI:15354"/>
        <dbReference type="ChEBI" id="CHEBI:15377"/>
        <dbReference type="ChEBI" id="CHEBI:15378"/>
        <dbReference type="ChEBI" id="CHEBI:57643"/>
        <dbReference type="ChEBI" id="CHEBI:58608"/>
        <dbReference type="EC" id="3.1.4.4"/>
    </reaction>
</comment>
<proteinExistence type="inferred from homology"/>
<keyword evidence="9 11" id="KW-0442">Lipid degradation</keyword>
<dbReference type="GO" id="GO:0046470">
    <property type="term" value="P:phosphatidylcholine metabolic process"/>
    <property type="evidence" value="ECO:0007669"/>
    <property type="project" value="InterPro"/>
</dbReference>
<evidence type="ECO:0000256" key="4">
    <source>
        <dbReference type="ARBA" id="ARBA00012027"/>
    </source>
</evidence>
<feature type="domain" description="PLD phosphodiesterase" evidence="14">
    <location>
        <begin position="408"/>
        <end position="443"/>
    </location>
</feature>
<dbReference type="Pfam" id="PF00168">
    <property type="entry name" value="C2"/>
    <property type="match status" value="1"/>
</dbReference>
<feature type="region of interest" description="Disordered" evidence="12">
    <location>
        <begin position="723"/>
        <end position="743"/>
    </location>
</feature>
<dbReference type="PANTHER" id="PTHR18896">
    <property type="entry name" value="PHOSPHOLIPASE D"/>
    <property type="match status" value="1"/>
</dbReference>
<protein>
    <recommendedName>
        <fullName evidence="4 11">Phospholipase D</fullName>
        <ecNumber evidence="4 11">3.1.4.4</ecNumber>
    </recommendedName>
</protein>
<evidence type="ECO:0000313" key="16">
    <source>
        <dbReference type="Proteomes" id="UP000607653"/>
    </source>
</evidence>
<evidence type="ECO:0000256" key="6">
    <source>
        <dbReference type="ARBA" id="ARBA00022737"/>
    </source>
</evidence>
<organism evidence="15 16">
    <name type="scientific">Nelumbo nucifera</name>
    <name type="common">Sacred lotus</name>
    <dbReference type="NCBI Taxonomy" id="4432"/>
    <lineage>
        <taxon>Eukaryota</taxon>
        <taxon>Viridiplantae</taxon>
        <taxon>Streptophyta</taxon>
        <taxon>Embryophyta</taxon>
        <taxon>Tracheophyta</taxon>
        <taxon>Spermatophyta</taxon>
        <taxon>Magnoliopsida</taxon>
        <taxon>Proteales</taxon>
        <taxon>Nelumbonaceae</taxon>
        <taxon>Nelumbo</taxon>
    </lineage>
</organism>
<evidence type="ECO:0000256" key="7">
    <source>
        <dbReference type="ARBA" id="ARBA00022801"/>
    </source>
</evidence>